<evidence type="ECO:0000259" key="2">
    <source>
        <dbReference type="PROSITE" id="PS50097"/>
    </source>
</evidence>
<dbReference type="SUPFAM" id="SSF54695">
    <property type="entry name" value="POZ domain"/>
    <property type="match status" value="1"/>
</dbReference>
<dbReference type="OrthoDB" id="45365at2759"/>
<dbReference type="InterPro" id="IPR011333">
    <property type="entry name" value="SKP1/BTB/POZ_sf"/>
</dbReference>
<dbReference type="Proteomes" id="UP000279307">
    <property type="component" value="Chromosome 1"/>
</dbReference>
<dbReference type="GO" id="GO:0000932">
    <property type="term" value="C:P-body"/>
    <property type="evidence" value="ECO:0007669"/>
    <property type="project" value="TreeGrafter"/>
</dbReference>
<comment type="caution">
    <text evidence="3">The sequence shown here is derived from an EMBL/GenBank/DDBJ whole genome shotgun (WGS) entry which is preliminary data.</text>
</comment>
<dbReference type="Pfam" id="PF00651">
    <property type="entry name" value="BTB"/>
    <property type="match status" value="1"/>
</dbReference>
<dbReference type="Pfam" id="PF07707">
    <property type="entry name" value="BACK"/>
    <property type="match status" value="1"/>
</dbReference>
<protein>
    <recommendedName>
        <fullName evidence="2">BTB domain-containing protein</fullName>
    </recommendedName>
</protein>
<dbReference type="GO" id="GO:0022008">
    <property type="term" value="P:neurogenesis"/>
    <property type="evidence" value="ECO:0007669"/>
    <property type="project" value="TreeGrafter"/>
</dbReference>
<dbReference type="GO" id="GO:0005829">
    <property type="term" value="C:cytosol"/>
    <property type="evidence" value="ECO:0007669"/>
    <property type="project" value="TreeGrafter"/>
</dbReference>
<evidence type="ECO:0000313" key="3">
    <source>
        <dbReference type="EMBL" id="RLU27568.1"/>
    </source>
</evidence>
<proteinExistence type="predicted"/>
<dbReference type="Gene3D" id="3.30.710.10">
    <property type="entry name" value="Potassium Channel Kv1.1, Chain A"/>
    <property type="match status" value="1"/>
</dbReference>
<evidence type="ECO:0000256" key="1">
    <source>
        <dbReference type="SAM" id="MobiDB-lite"/>
    </source>
</evidence>
<dbReference type="Gene3D" id="1.25.40.420">
    <property type="match status" value="1"/>
</dbReference>
<dbReference type="SMART" id="SM00225">
    <property type="entry name" value="BTB"/>
    <property type="match status" value="1"/>
</dbReference>
<dbReference type="PROSITE" id="PS50097">
    <property type="entry name" value="BTB"/>
    <property type="match status" value="1"/>
</dbReference>
<dbReference type="InterPro" id="IPR000210">
    <property type="entry name" value="BTB/POZ_dom"/>
</dbReference>
<feature type="domain" description="BTB" evidence="2">
    <location>
        <begin position="29"/>
        <end position="98"/>
    </location>
</feature>
<accession>A0A3L8E7S8</accession>
<feature type="compositionally biased region" description="Basic and acidic residues" evidence="1">
    <location>
        <begin position="402"/>
        <end position="417"/>
    </location>
</feature>
<dbReference type="AlphaFoldDB" id="A0A3L8E7S8"/>
<name>A0A3L8E7S8_OOCBI</name>
<dbReference type="SMART" id="SM00875">
    <property type="entry name" value="BACK"/>
    <property type="match status" value="1"/>
</dbReference>
<dbReference type="EMBL" id="QOIP01000001">
    <property type="protein sequence ID" value="RLU27568.1"/>
    <property type="molecule type" value="Genomic_DNA"/>
</dbReference>
<dbReference type="PANTHER" id="PTHR45774">
    <property type="entry name" value="BTB/POZ DOMAIN-CONTAINING"/>
    <property type="match status" value="1"/>
</dbReference>
<evidence type="ECO:0000313" key="4">
    <source>
        <dbReference type="Proteomes" id="UP000279307"/>
    </source>
</evidence>
<sequence>MTSPCFDWQTSKEKFTERGQYLFETGLWSDCEFIVGQEPEQQIFKGHKLFLVMSSPIFETMVGSMTEKNDPILIKDVQPKAFKVLLEYIYTEKAELTSFELVCELYYCANRYMLPALVKKCTEYLCSNLSPKGACRAYELAKLFEKYELMKKCLDIICTRTAEVLNESSWENIELATLLTVLDQENLKISSEIELFTAVEKWAKSECCRKCLDPANREDLRFVIGDAFSKLRFLSLTPQEFATGPALSPMFSQDEAFSILLNICTDDKTIVPVPEGFCTISNSRANTIRIKFSPPSFQQHFRVRKIKFGRAKECAAEGGQKSIGGIVACNLQVDNPGAETYKNSQEGLIGLVSTPCGGSQQHRPGVVDYDVEWSARCHSYPWQRGHWRLRRCRPPLDTGETPVDKTAHHLASPRDPESQADGSQCGLGSTMQTAAMRGVDEEPRQVGARMMGVGLQPQLLQRIQAELKHYEKTNARLECRPRGRGGSLTISATRSCPPCREPPAVLEVADLPPTWLPR</sequence>
<feature type="region of interest" description="Disordered" evidence="1">
    <location>
        <begin position="398"/>
        <end position="424"/>
    </location>
</feature>
<dbReference type="PANTHER" id="PTHR45774:SF3">
    <property type="entry name" value="BTB (POZ) DOMAIN-CONTAINING 2B-RELATED"/>
    <property type="match status" value="1"/>
</dbReference>
<dbReference type="InterPro" id="IPR011705">
    <property type="entry name" value="BACK"/>
</dbReference>
<reference evidence="3 4" key="1">
    <citation type="journal article" date="2018" name="Genome Res.">
        <title>The genomic architecture and molecular evolution of ant odorant receptors.</title>
        <authorList>
            <person name="McKenzie S.K."/>
            <person name="Kronauer D.J.C."/>
        </authorList>
    </citation>
    <scope>NUCLEOTIDE SEQUENCE [LARGE SCALE GENOMIC DNA]</scope>
    <source>
        <strain evidence="3">Clonal line C1</strain>
    </source>
</reference>
<gene>
    <name evidence="3" type="ORF">DMN91_001372</name>
</gene>
<organism evidence="3 4">
    <name type="scientific">Ooceraea biroi</name>
    <name type="common">Clonal raider ant</name>
    <name type="synonym">Cerapachys biroi</name>
    <dbReference type="NCBI Taxonomy" id="2015173"/>
    <lineage>
        <taxon>Eukaryota</taxon>
        <taxon>Metazoa</taxon>
        <taxon>Ecdysozoa</taxon>
        <taxon>Arthropoda</taxon>
        <taxon>Hexapoda</taxon>
        <taxon>Insecta</taxon>
        <taxon>Pterygota</taxon>
        <taxon>Neoptera</taxon>
        <taxon>Endopterygota</taxon>
        <taxon>Hymenoptera</taxon>
        <taxon>Apocrita</taxon>
        <taxon>Aculeata</taxon>
        <taxon>Formicoidea</taxon>
        <taxon>Formicidae</taxon>
        <taxon>Dorylinae</taxon>
        <taxon>Ooceraea</taxon>
    </lineage>
</organism>